<dbReference type="InterPro" id="IPR003736">
    <property type="entry name" value="PAAI_dom"/>
</dbReference>
<keyword evidence="4" id="KW-1185">Reference proteome</keyword>
<protein>
    <submittedName>
        <fullName evidence="5">Acyl-coenzyme A thioesterase 13-like</fullName>
    </submittedName>
</protein>
<dbReference type="PANTHER" id="PTHR21660:SF1">
    <property type="entry name" value="ACYL-COENZYME A THIOESTERASE 13"/>
    <property type="match status" value="1"/>
</dbReference>
<evidence type="ECO:0000256" key="2">
    <source>
        <dbReference type="ARBA" id="ARBA00022801"/>
    </source>
</evidence>
<accession>A0A7E5VI43</accession>
<comment type="similarity">
    <text evidence="1">Belongs to the thioesterase PaaI family.</text>
</comment>
<dbReference type="InterPro" id="IPR029069">
    <property type="entry name" value="HotDog_dom_sf"/>
</dbReference>
<gene>
    <name evidence="5" type="primary">LOC113494056</name>
</gene>
<dbReference type="InterPro" id="IPR039298">
    <property type="entry name" value="ACOT13"/>
</dbReference>
<dbReference type="CDD" id="cd03443">
    <property type="entry name" value="PaaI_thioesterase"/>
    <property type="match status" value="1"/>
</dbReference>
<dbReference type="Gene3D" id="3.10.129.10">
    <property type="entry name" value="Hotdog Thioesterase"/>
    <property type="match status" value="1"/>
</dbReference>
<evidence type="ECO:0000313" key="5">
    <source>
        <dbReference type="RefSeq" id="XP_026727992.1"/>
    </source>
</evidence>
<organism evidence="4 5">
    <name type="scientific">Trichoplusia ni</name>
    <name type="common">Cabbage looper</name>
    <dbReference type="NCBI Taxonomy" id="7111"/>
    <lineage>
        <taxon>Eukaryota</taxon>
        <taxon>Metazoa</taxon>
        <taxon>Ecdysozoa</taxon>
        <taxon>Arthropoda</taxon>
        <taxon>Hexapoda</taxon>
        <taxon>Insecta</taxon>
        <taxon>Pterygota</taxon>
        <taxon>Neoptera</taxon>
        <taxon>Endopterygota</taxon>
        <taxon>Lepidoptera</taxon>
        <taxon>Glossata</taxon>
        <taxon>Ditrysia</taxon>
        <taxon>Noctuoidea</taxon>
        <taxon>Noctuidae</taxon>
        <taxon>Plusiinae</taxon>
        <taxon>Trichoplusia</taxon>
    </lineage>
</organism>
<dbReference type="AlphaFoldDB" id="A0A7E5VI43"/>
<dbReference type="GeneID" id="113494056"/>
<dbReference type="OrthoDB" id="46529at2759"/>
<dbReference type="PANTHER" id="PTHR21660">
    <property type="entry name" value="THIOESTERASE SUPERFAMILY MEMBER-RELATED"/>
    <property type="match status" value="1"/>
</dbReference>
<proteinExistence type="inferred from homology"/>
<dbReference type="InterPro" id="IPR006683">
    <property type="entry name" value="Thioestr_dom"/>
</dbReference>
<sequence length="169" mass="18401">MFQLATMSSNARALRLLKTIDYLTTQSTLTSFEKCSVFNKVKLQSSSNGSLKGSFVVDKTMCNFAGGLHGGYIAAIIDVLSFYTQLTTPDGKAAYTTNMNVNYVKAVGDGEQVIVETKTLKSGKSALVETYFHNEKGILLAKGTTTFLAGGEPFQQLMKDTLHFDVNEN</sequence>
<dbReference type="InParanoid" id="A0A7E5VI43"/>
<evidence type="ECO:0000256" key="1">
    <source>
        <dbReference type="ARBA" id="ARBA00008324"/>
    </source>
</evidence>
<dbReference type="Proteomes" id="UP000322000">
    <property type="component" value="Chromosome 5"/>
</dbReference>
<dbReference type="SUPFAM" id="SSF54637">
    <property type="entry name" value="Thioesterase/thiol ester dehydrase-isomerase"/>
    <property type="match status" value="1"/>
</dbReference>
<evidence type="ECO:0000313" key="4">
    <source>
        <dbReference type="Proteomes" id="UP000322000"/>
    </source>
</evidence>
<dbReference type="Pfam" id="PF03061">
    <property type="entry name" value="4HBT"/>
    <property type="match status" value="1"/>
</dbReference>
<dbReference type="GO" id="GO:0047617">
    <property type="term" value="F:fatty acyl-CoA hydrolase activity"/>
    <property type="evidence" value="ECO:0007669"/>
    <property type="project" value="InterPro"/>
</dbReference>
<name>A0A7E5VI43_TRINI</name>
<keyword evidence="2" id="KW-0378">Hydrolase</keyword>
<dbReference type="RefSeq" id="XP_026727992.1">
    <property type="nucleotide sequence ID" value="XM_026872191.1"/>
</dbReference>
<reference evidence="5" key="1">
    <citation type="submission" date="2025-08" db="UniProtKB">
        <authorList>
            <consortium name="RefSeq"/>
        </authorList>
    </citation>
    <scope>IDENTIFICATION</scope>
</reference>
<feature type="domain" description="Thioesterase" evidence="3">
    <location>
        <begin position="66"/>
        <end position="128"/>
    </location>
</feature>
<dbReference type="NCBIfam" id="TIGR00369">
    <property type="entry name" value="unchar_dom_1"/>
    <property type="match status" value="1"/>
</dbReference>
<evidence type="ECO:0000259" key="3">
    <source>
        <dbReference type="Pfam" id="PF03061"/>
    </source>
</evidence>
<dbReference type="KEGG" id="tnl:113494056"/>